<name>A0A061RUY3_9CHLO</name>
<protein>
    <submittedName>
        <fullName evidence="2">Uncharacterized protein</fullName>
    </submittedName>
</protein>
<organism evidence="2">
    <name type="scientific">Tetraselmis sp. GSL018</name>
    <dbReference type="NCBI Taxonomy" id="582737"/>
    <lineage>
        <taxon>Eukaryota</taxon>
        <taxon>Viridiplantae</taxon>
        <taxon>Chlorophyta</taxon>
        <taxon>core chlorophytes</taxon>
        <taxon>Chlorodendrophyceae</taxon>
        <taxon>Chlorodendrales</taxon>
        <taxon>Chlorodendraceae</taxon>
        <taxon>Tetraselmis</taxon>
    </lineage>
</organism>
<gene>
    <name evidence="2" type="ORF">TSPGSL018_22077</name>
</gene>
<dbReference type="AlphaFoldDB" id="A0A061RUY3"/>
<dbReference type="EMBL" id="GBEZ01009836">
    <property type="protein sequence ID" value="JAC75783.1"/>
    <property type="molecule type" value="Transcribed_RNA"/>
</dbReference>
<reference evidence="2" key="1">
    <citation type="submission" date="2014-05" db="EMBL/GenBank/DDBJ databases">
        <title>The transcriptome of the halophilic microalga Tetraselmis sp. GSL018 isolated from the Great Salt Lake, Utah.</title>
        <authorList>
            <person name="Jinkerson R.E."/>
            <person name="D'Adamo S."/>
            <person name="Posewitz M.C."/>
        </authorList>
    </citation>
    <scope>NUCLEOTIDE SEQUENCE</scope>
    <source>
        <strain evidence="2">GSL018</strain>
    </source>
</reference>
<evidence type="ECO:0000256" key="1">
    <source>
        <dbReference type="SAM" id="Phobius"/>
    </source>
</evidence>
<feature type="non-terminal residue" evidence="2">
    <location>
        <position position="81"/>
    </location>
</feature>
<accession>A0A061RUY3</accession>
<proteinExistence type="predicted"/>
<keyword evidence="1" id="KW-1133">Transmembrane helix</keyword>
<evidence type="ECO:0000313" key="2">
    <source>
        <dbReference type="EMBL" id="JAC75783.1"/>
    </source>
</evidence>
<keyword evidence="1" id="KW-0812">Transmembrane</keyword>
<feature type="transmembrane region" description="Helical" evidence="1">
    <location>
        <begin position="41"/>
        <end position="60"/>
    </location>
</feature>
<feature type="non-terminal residue" evidence="2">
    <location>
        <position position="1"/>
    </location>
</feature>
<sequence length="81" mass="8459">HVPALTCPLSICADPSTCPAAPPLLPSPSASSPFSTLSSKLVLHAAFGTGAVFCWPFCAVPSCHTMRSHLISMQYMERGNG</sequence>
<keyword evidence="1" id="KW-0472">Membrane</keyword>